<reference evidence="3" key="1">
    <citation type="journal article" date="2020" name="Phytopathology">
        <title>Genome sequence of the chestnut blight fungus Cryphonectria parasitica EP155: A fundamental resource for an archetypical invasive plant pathogen.</title>
        <authorList>
            <person name="Crouch J.A."/>
            <person name="Dawe A."/>
            <person name="Aerts A."/>
            <person name="Barry K."/>
            <person name="Churchill A.C.L."/>
            <person name="Grimwood J."/>
            <person name="Hillman B."/>
            <person name="Milgroom M.G."/>
            <person name="Pangilinan J."/>
            <person name="Smith M."/>
            <person name="Salamov A."/>
            <person name="Schmutz J."/>
            <person name="Yadav J."/>
            <person name="Grigoriev I.V."/>
            <person name="Nuss D."/>
        </authorList>
    </citation>
    <scope>NUCLEOTIDE SEQUENCE</scope>
    <source>
        <strain evidence="3">EP155</strain>
    </source>
</reference>
<comment type="caution">
    <text evidence="3">The sequence shown here is derived from an EMBL/GenBank/DDBJ whole genome shotgun (WGS) entry which is preliminary data.</text>
</comment>
<feature type="domain" description="VOC" evidence="2">
    <location>
        <begin position="265"/>
        <end position="408"/>
    </location>
</feature>
<name>A0A9P4XVU1_CRYP1</name>
<protein>
    <recommendedName>
        <fullName evidence="2">VOC domain-containing protein</fullName>
    </recommendedName>
</protein>
<proteinExistence type="predicted"/>
<dbReference type="SUPFAM" id="SSF54593">
    <property type="entry name" value="Glyoxalase/Bleomycin resistance protein/Dihydroxybiphenyl dioxygenase"/>
    <property type="match status" value="1"/>
</dbReference>
<evidence type="ECO:0000256" key="1">
    <source>
        <dbReference type="SAM" id="MobiDB-lite"/>
    </source>
</evidence>
<evidence type="ECO:0000313" key="4">
    <source>
        <dbReference type="Proteomes" id="UP000803844"/>
    </source>
</evidence>
<feature type="compositionally biased region" description="Basic and acidic residues" evidence="1">
    <location>
        <begin position="170"/>
        <end position="179"/>
    </location>
</feature>
<keyword evidence="4" id="KW-1185">Reference proteome</keyword>
<dbReference type="InterPro" id="IPR029068">
    <property type="entry name" value="Glyas_Bleomycin-R_OHBP_Dase"/>
</dbReference>
<dbReference type="EMBL" id="MU032350">
    <property type="protein sequence ID" value="KAF3762217.1"/>
    <property type="molecule type" value="Genomic_DNA"/>
</dbReference>
<gene>
    <name evidence="3" type="ORF">M406DRAFT_72236</name>
</gene>
<dbReference type="RefSeq" id="XP_040773196.1">
    <property type="nucleotide sequence ID" value="XM_040925531.1"/>
</dbReference>
<dbReference type="Pfam" id="PF00903">
    <property type="entry name" value="Glyoxalase"/>
    <property type="match status" value="1"/>
</dbReference>
<dbReference type="PROSITE" id="PS51819">
    <property type="entry name" value="VOC"/>
    <property type="match status" value="1"/>
</dbReference>
<organism evidence="3 4">
    <name type="scientific">Cryphonectria parasitica (strain ATCC 38755 / EP155)</name>
    <dbReference type="NCBI Taxonomy" id="660469"/>
    <lineage>
        <taxon>Eukaryota</taxon>
        <taxon>Fungi</taxon>
        <taxon>Dikarya</taxon>
        <taxon>Ascomycota</taxon>
        <taxon>Pezizomycotina</taxon>
        <taxon>Sordariomycetes</taxon>
        <taxon>Sordariomycetidae</taxon>
        <taxon>Diaporthales</taxon>
        <taxon>Cryphonectriaceae</taxon>
        <taxon>Cryphonectria-Endothia species complex</taxon>
        <taxon>Cryphonectria</taxon>
    </lineage>
</organism>
<accession>A0A9P4XVU1</accession>
<dbReference type="GeneID" id="63842660"/>
<evidence type="ECO:0000313" key="3">
    <source>
        <dbReference type="EMBL" id="KAF3762217.1"/>
    </source>
</evidence>
<dbReference type="Gene3D" id="3.10.180.10">
    <property type="entry name" value="2,3-Dihydroxybiphenyl 1,2-Dioxygenase, domain 1"/>
    <property type="match status" value="1"/>
</dbReference>
<sequence length="411" mass="44054">MVVDLSRTIDQQLYLTTQQCLIQIQNGHGESTAGSRGRSLLLSALSAPSIPAAEESVLVDVFDALDVRDDGAGRTDRRRGPGGSSGLEREARSPVAREQWEEEARYFEDVEGRNYLQLGKSGRPLHWARATVEDGKETGLRSGGSGLGTASDSSSEESIIATPMGPVATRSEREARSTEDAAASGPQSKADITHGPKPPSALQDHPRPPPVIVAPVEMINIPPISPPPAATSPNQARPLLPSALLPRSLRHRRGPDNDDDNPLPQITTITLLTEDLHGTIEFYDQVFTMSALVHEDAVSATYEFNGGQLLVVLLDGHEAREKSAFGPGVDVGRGKVEGLAGTGTSRSNGKRVMLSVLVGSVDDVWRRLQAKGAIRGMEGLSRPTKTGLGRRAVTFIDPGGHTWEVWEKIGR</sequence>
<feature type="compositionally biased region" description="Low complexity" evidence="1">
    <location>
        <begin position="148"/>
        <end position="162"/>
    </location>
</feature>
<dbReference type="Proteomes" id="UP000803844">
    <property type="component" value="Unassembled WGS sequence"/>
</dbReference>
<feature type="compositionally biased region" description="Basic and acidic residues" evidence="1">
    <location>
        <begin position="70"/>
        <end position="79"/>
    </location>
</feature>
<dbReference type="InterPro" id="IPR037523">
    <property type="entry name" value="VOC_core"/>
</dbReference>
<feature type="region of interest" description="Disordered" evidence="1">
    <location>
        <begin position="134"/>
        <end position="211"/>
    </location>
</feature>
<dbReference type="InterPro" id="IPR004360">
    <property type="entry name" value="Glyas_Fos-R_dOase_dom"/>
</dbReference>
<feature type="region of interest" description="Disordered" evidence="1">
    <location>
        <begin position="70"/>
        <end position="99"/>
    </location>
</feature>
<dbReference type="AlphaFoldDB" id="A0A9P4XVU1"/>
<evidence type="ECO:0000259" key="2">
    <source>
        <dbReference type="PROSITE" id="PS51819"/>
    </source>
</evidence>